<dbReference type="EMBL" id="JAQQCF010000032">
    <property type="protein sequence ID" value="MFM0640801.1"/>
    <property type="molecule type" value="Genomic_DNA"/>
</dbReference>
<proteinExistence type="predicted"/>
<dbReference type="Proteomes" id="UP001629432">
    <property type="component" value="Unassembled WGS sequence"/>
</dbReference>
<dbReference type="RefSeq" id="WP_408339468.1">
    <property type="nucleotide sequence ID" value="NZ_JAQQCF010000032.1"/>
</dbReference>
<protein>
    <recommendedName>
        <fullName evidence="3">Transposase</fullName>
    </recommendedName>
</protein>
<evidence type="ECO:0008006" key="3">
    <source>
        <dbReference type="Google" id="ProtNLM"/>
    </source>
</evidence>
<sequence length="78" mass="8829">MKLLLCVIDVGAKHGWHLVSWRPEAVPKNPASRADAEFYCLLSLKARESGAHIAKEPRRDNLTGCFDEAPWRRTLLTD</sequence>
<gene>
    <name evidence="1" type="ORF">PQQ63_29300</name>
</gene>
<reference evidence="1 2" key="1">
    <citation type="journal article" date="2024" name="Chem. Sci.">
        <title>Discovery of megapolipeptins by genome mining of a Burkholderiales bacteria collection.</title>
        <authorList>
            <person name="Paulo B.S."/>
            <person name="Recchia M.J.J."/>
            <person name="Lee S."/>
            <person name="Fergusson C.H."/>
            <person name="Romanowski S.B."/>
            <person name="Hernandez A."/>
            <person name="Krull N."/>
            <person name="Liu D.Y."/>
            <person name="Cavanagh H."/>
            <person name="Bos A."/>
            <person name="Gray C.A."/>
            <person name="Murphy B.T."/>
            <person name="Linington R.G."/>
            <person name="Eustaquio A.S."/>
        </authorList>
    </citation>
    <scope>NUCLEOTIDE SEQUENCE [LARGE SCALE GENOMIC DNA]</scope>
    <source>
        <strain evidence="1 2">RL17-338-BIC-A</strain>
    </source>
</reference>
<organism evidence="1 2">
    <name type="scientific">Paraburkholderia metrosideri</name>
    <dbReference type="NCBI Taxonomy" id="580937"/>
    <lineage>
        <taxon>Bacteria</taxon>
        <taxon>Pseudomonadati</taxon>
        <taxon>Pseudomonadota</taxon>
        <taxon>Betaproteobacteria</taxon>
        <taxon>Burkholderiales</taxon>
        <taxon>Burkholderiaceae</taxon>
        <taxon>Paraburkholderia</taxon>
    </lineage>
</organism>
<keyword evidence="2" id="KW-1185">Reference proteome</keyword>
<name>A0ABW9E3G7_9BURK</name>
<evidence type="ECO:0000313" key="1">
    <source>
        <dbReference type="EMBL" id="MFM0640801.1"/>
    </source>
</evidence>
<accession>A0ABW9E3G7</accession>
<evidence type="ECO:0000313" key="2">
    <source>
        <dbReference type="Proteomes" id="UP001629432"/>
    </source>
</evidence>
<comment type="caution">
    <text evidence="1">The sequence shown here is derived from an EMBL/GenBank/DDBJ whole genome shotgun (WGS) entry which is preliminary data.</text>
</comment>